<dbReference type="EMBL" id="SRLO01001668">
    <property type="protein sequence ID" value="TNN36049.1"/>
    <property type="molecule type" value="Genomic_DNA"/>
</dbReference>
<feature type="compositionally biased region" description="Low complexity" evidence="1">
    <location>
        <begin position="367"/>
        <end position="381"/>
    </location>
</feature>
<sequence>MQLWGKARNRETHRTDGGGENEGNDARTRGTTRERGERRENEGNDERTTRERGERRENEGNDERTRGTTLTEAADPIAEHRALFARRRRVRRGAPVLRVGVGAALGHQGPPAALHLPLVARHQRGVDAAVRGRHRHHDAHGAADHARHDLRAVRPPHAGWPVALADAVVVAADAARRTRGPGAGARRAPVTRRALSRRTARAVAEHLRRNAADVPTRVPLQPELPERHQRLEGDALQRRQPVAGHRQPGQPPQAGQQASGQPGQPVGGQVQPPQPPQAPEGVRAQAGVGVVGGRRPRPEVVGGEVEPAQAAERGEGAGPQAGEAVPGQVQELRGGEVVPVQQREDGRQRQEAGGGAVGGVAVATADARTAAGRAQRAQEGQNQTGQERTLWGNRSRTRTPPLATPPLAPPTLAPPTLAQILHGRPIEAPATSGPRLENVLENRGDECNSTRRIKRGPSFTPATEEEPAYARCGLALRAPLESHSEIIPCSTGGGICLLDARCRFTASAL</sequence>
<keyword evidence="3" id="KW-1185">Reference proteome</keyword>
<dbReference type="AlphaFoldDB" id="A0A4Z2F4I3"/>
<feature type="region of interest" description="Disordered" evidence="1">
    <location>
        <begin position="1"/>
        <end position="73"/>
    </location>
</feature>
<feature type="compositionally biased region" description="Low complexity" evidence="1">
    <location>
        <begin position="184"/>
        <end position="193"/>
    </location>
</feature>
<feature type="compositionally biased region" description="Basic and acidic residues" evidence="1">
    <location>
        <begin position="224"/>
        <end position="237"/>
    </location>
</feature>
<accession>A0A4Z2F4I3</accession>
<feature type="compositionally biased region" description="Basic and acidic residues" evidence="1">
    <location>
        <begin position="8"/>
        <end position="17"/>
    </location>
</feature>
<reference evidence="2 3" key="1">
    <citation type="submission" date="2019-03" db="EMBL/GenBank/DDBJ databases">
        <title>First draft genome of Liparis tanakae, snailfish: a comprehensive survey of snailfish specific genes.</title>
        <authorList>
            <person name="Kim W."/>
            <person name="Song I."/>
            <person name="Jeong J.-H."/>
            <person name="Kim D."/>
            <person name="Kim S."/>
            <person name="Ryu S."/>
            <person name="Song J.Y."/>
            <person name="Lee S.K."/>
        </authorList>
    </citation>
    <scope>NUCLEOTIDE SEQUENCE [LARGE SCALE GENOMIC DNA]</scope>
    <source>
        <tissue evidence="2">Muscle</tissue>
    </source>
</reference>
<name>A0A4Z2F4I3_9TELE</name>
<feature type="region of interest" description="Disordered" evidence="1">
    <location>
        <begin position="367"/>
        <end position="409"/>
    </location>
</feature>
<evidence type="ECO:0000313" key="2">
    <source>
        <dbReference type="EMBL" id="TNN36049.1"/>
    </source>
</evidence>
<feature type="compositionally biased region" description="Low complexity" evidence="1">
    <location>
        <begin position="299"/>
        <end position="311"/>
    </location>
</feature>
<organism evidence="2 3">
    <name type="scientific">Liparis tanakae</name>
    <name type="common">Tanaka's snailfish</name>
    <dbReference type="NCBI Taxonomy" id="230148"/>
    <lineage>
        <taxon>Eukaryota</taxon>
        <taxon>Metazoa</taxon>
        <taxon>Chordata</taxon>
        <taxon>Craniata</taxon>
        <taxon>Vertebrata</taxon>
        <taxon>Euteleostomi</taxon>
        <taxon>Actinopterygii</taxon>
        <taxon>Neopterygii</taxon>
        <taxon>Teleostei</taxon>
        <taxon>Neoteleostei</taxon>
        <taxon>Acanthomorphata</taxon>
        <taxon>Eupercaria</taxon>
        <taxon>Perciformes</taxon>
        <taxon>Cottioidei</taxon>
        <taxon>Cottales</taxon>
        <taxon>Liparidae</taxon>
        <taxon>Liparis</taxon>
    </lineage>
</organism>
<gene>
    <name evidence="2" type="ORF">EYF80_053792</name>
</gene>
<proteinExistence type="predicted"/>
<evidence type="ECO:0000256" key="1">
    <source>
        <dbReference type="SAM" id="MobiDB-lite"/>
    </source>
</evidence>
<feature type="compositionally biased region" description="Basic and acidic residues" evidence="1">
    <location>
        <begin position="24"/>
        <end position="66"/>
    </location>
</feature>
<dbReference type="Proteomes" id="UP000314294">
    <property type="component" value="Unassembled WGS sequence"/>
</dbReference>
<feature type="compositionally biased region" description="Low complexity" evidence="1">
    <location>
        <begin position="252"/>
        <end position="271"/>
    </location>
</feature>
<protein>
    <submittedName>
        <fullName evidence="2">Uncharacterized protein</fullName>
    </submittedName>
</protein>
<comment type="caution">
    <text evidence="2">The sequence shown here is derived from an EMBL/GenBank/DDBJ whole genome shotgun (WGS) entry which is preliminary data.</text>
</comment>
<feature type="region of interest" description="Disordered" evidence="1">
    <location>
        <begin position="176"/>
        <end position="323"/>
    </location>
</feature>
<evidence type="ECO:0000313" key="3">
    <source>
        <dbReference type="Proteomes" id="UP000314294"/>
    </source>
</evidence>
<feature type="compositionally biased region" description="Low complexity" evidence="1">
    <location>
        <begin position="279"/>
        <end position="288"/>
    </location>
</feature>